<feature type="region of interest" description="Disordered" evidence="4">
    <location>
        <begin position="583"/>
        <end position="603"/>
    </location>
</feature>
<dbReference type="GO" id="GO:0005615">
    <property type="term" value="C:extracellular space"/>
    <property type="evidence" value="ECO:0007669"/>
    <property type="project" value="TreeGrafter"/>
</dbReference>
<dbReference type="InterPro" id="IPR050373">
    <property type="entry name" value="Fibrinogen_C-term_domain"/>
</dbReference>
<dbReference type="Pfam" id="PF00147">
    <property type="entry name" value="Fibrinogen_C"/>
    <property type="match status" value="1"/>
</dbReference>
<dbReference type="PROSITE" id="PS50026">
    <property type="entry name" value="EGF_3"/>
    <property type="match status" value="2"/>
</dbReference>
<keyword evidence="9" id="KW-1185">Reference proteome</keyword>
<dbReference type="OrthoDB" id="18487at2759"/>
<evidence type="ECO:0000259" key="7">
    <source>
        <dbReference type="PROSITE" id="PS50835"/>
    </source>
</evidence>
<dbReference type="PROSITE" id="PS51406">
    <property type="entry name" value="FIBRINOGEN_C_2"/>
    <property type="match status" value="1"/>
</dbReference>
<keyword evidence="5" id="KW-0732">Signal</keyword>
<dbReference type="KEGG" id="bbel:109481507"/>
<dbReference type="PROSITE" id="PS00022">
    <property type="entry name" value="EGF_1"/>
    <property type="match status" value="3"/>
</dbReference>
<dbReference type="PROSITE" id="PS01186">
    <property type="entry name" value="EGF_2"/>
    <property type="match status" value="1"/>
</dbReference>
<evidence type="ECO:0000259" key="6">
    <source>
        <dbReference type="PROSITE" id="PS50026"/>
    </source>
</evidence>
<reference evidence="10" key="1">
    <citation type="submission" date="2025-08" db="UniProtKB">
        <authorList>
            <consortium name="RefSeq"/>
        </authorList>
    </citation>
    <scope>IDENTIFICATION</scope>
    <source>
        <tissue evidence="10">Gonad</tissue>
    </source>
</reference>
<keyword evidence="3" id="KW-0245">EGF-like domain</keyword>
<dbReference type="InterPro" id="IPR036056">
    <property type="entry name" value="Fibrinogen-like_C"/>
</dbReference>
<feature type="chain" id="PRO_5027804548" evidence="5">
    <location>
        <begin position="28"/>
        <end position="727"/>
    </location>
</feature>
<dbReference type="PROSITE" id="PS50835">
    <property type="entry name" value="IG_LIKE"/>
    <property type="match status" value="1"/>
</dbReference>
<dbReference type="InterPro" id="IPR000742">
    <property type="entry name" value="EGF"/>
</dbReference>
<evidence type="ECO:0000313" key="10">
    <source>
        <dbReference type="RefSeq" id="XP_019639643.1"/>
    </source>
</evidence>
<dbReference type="FunFam" id="2.170.300.10:FF:000003">
    <property type="entry name" value="tyrosine-protein kinase receptor Tie-1 isoform X1"/>
    <property type="match status" value="1"/>
</dbReference>
<evidence type="ECO:0000259" key="8">
    <source>
        <dbReference type="PROSITE" id="PS51406"/>
    </source>
</evidence>
<comment type="subcellular location">
    <subcellularLocation>
        <location evidence="1">Secreted</location>
        <location evidence="1">Extracellular space</location>
        <location evidence="1">Extracellular matrix</location>
    </subcellularLocation>
</comment>
<dbReference type="SUPFAM" id="SSF56496">
    <property type="entry name" value="Fibrinogen C-terminal domain-like"/>
    <property type="match status" value="1"/>
</dbReference>
<dbReference type="PANTHER" id="PTHR19143:SF458">
    <property type="entry name" value="FIBRINOGEN C-TERMINAL DOMAIN-CONTAINING PROTEIN-RELATED"/>
    <property type="match status" value="1"/>
</dbReference>
<dbReference type="SUPFAM" id="SSF48726">
    <property type="entry name" value="Immunoglobulin"/>
    <property type="match status" value="1"/>
</dbReference>
<keyword evidence="2" id="KW-0272">Extracellular matrix</keyword>
<evidence type="ECO:0000256" key="1">
    <source>
        <dbReference type="ARBA" id="ARBA00004498"/>
    </source>
</evidence>
<evidence type="ECO:0000256" key="2">
    <source>
        <dbReference type="ARBA" id="ARBA00022530"/>
    </source>
</evidence>
<feature type="compositionally biased region" description="Polar residues" evidence="4">
    <location>
        <begin position="593"/>
        <end position="603"/>
    </location>
</feature>
<comment type="caution">
    <text evidence="3">Lacks conserved residue(s) required for the propagation of feature annotation.</text>
</comment>
<sequence length="727" mass="79624">MGTARETRVRWLWAVLVPVCLTPSITGVVDVTIVSKYQFFDESDDTWLYCYYTGSLVNQNDYRFGVEVDTGSGTAFTPQRDSGAFFRGTSSRILDNAGDFRVGAFSCQIRDGNQTEKAITFKMKSQADVWPVAFTVTASLGDPVTLQMVQKSGRTGTLVWRKGGVGGTVLTGQNGLSLTITSVQESDEGIYECYYQGDTDRKQGIMRLIVRDCAENRWGPPSCTADCPVCYNGGVCDDNTGECVCPPGFHGQNCESACSYGMFGTSCKKACASGDCTGQLLCVMDPYGCSCPPGLMGIECNTVCPGGLYGAGCTQTCHCAAGPAACDKKTGFCTGGCLDFWTGDSCQIPTVSYVALFVKEEGRYFGDSPDNITAYSDIDTEECARRCLKGYGSYDGVNPTCLSFNHRPAGSPEGGSARCWLRSSDKDTAVSPGPEWDSWPYRNYYQRKHILAPQDCTDMFALGIQYSHVYTIGYPQPFQAYCDMDTDGGGWTVIQRRQDGSVPFDKTWTDYEQGFGNTSGEYWLGLKNVHSLTTQKQNELYVYLEDWEMNSRFARYSTFSVGNTSSKYTATISGYSGDATDSLDSSADDGRHSINNRQFSTTDQDNDGVSINCAGRFGQGGWWYTPSCGYALLNGQYLTGCSVPAPPSCSTTKGIVWYTWRGYRYSLRKTLMMIRHTNFSASPFKQCQNGGTLTPGPEDSGLYICACADGWHGVFCNQGKYFMNCNE</sequence>
<dbReference type="InterPro" id="IPR036179">
    <property type="entry name" value="Ig-like_dom_sf"/>
</dbReference>
<feature type="signal peptide" evidence="5">
    <location>
        <begin position="1"/>
        <end position="27"/>
    </location>
</feature>
<dbReference type="CDD" id="cd00054">
    <property type="entry name" value="EGF_CA"/>
    <property type="match status" value="1"/>
</dbReference>
<dbReference type="SMART" id="SM00181">
    <property type="entry name" value="EGF"/>
    <property type="match status" value="3"/>
</dbReference>
<keyword evidence="2" id="KW-0964">Secreted</keyword>
<evidence type="ECO:0000256" key="5">
    <source>
        <dbReference type="SAM" id="SignalP"/>
    </source>
</evidence>
<feature type="domain" description="Ig-like" evidence="7">
    <location>
        <begin position="131"/>
        <end position="193"/>
    </location>
</feature>
<feature type="domain" description="EGF-like" evidence="6">
    <location>
        <begin position="224"/>
        <end position="255"/>
    </location>
</feature>
<dbReference type="CDD" id="cd00087">
    <property type="entry name" value="FReD"/>
    <property type="match status" value="1"/>
</dbReference>
<accession>A0A6P4ZS47</accession>
<dbReference type="AlphaFoldDB" id="A0A6P4ZS47"/>
<dbReference type="InterPro" id="IPR014716">
    <property type="entry name" value="Fibrinogen_a/b/g_C_1"/>
</dbReference>
<organism evidence="9 10">
    <name type="scientific">Branchiostoma belcheri</name>
    <name type="common">Amphioxus</name>
    <dbReference type="NCBI Taxonomy" id="7741"/>
    <lineage>
        <taxon>Eukaryota</taxon>
        <taxon>Metazoa</taxon>
        <taxon>Chordata</taxon>
        <taxon>Cephalochordata</taxon>
        <taxon>Leptocardii</taxon>
        <taxon>Amphioxiformes</taxon>
        <taxon>Branchiostomatidae</taxon>
        <taxon>Branchiostoma</taxon>
    </lineage>
</organism>
<dbReference type="InterPro" id="IPR013783">
    <property type="entry name" value="Ig-like_fold"/>
</dbReference>
<dbReference type="SMART" id="SM00409">
    <property type="entry name" value="IG"/>
    <property type="match status" value="1"/>
</dbReference>
<feature type="disulfide bond" evidence="3">
    <location>
        <begin position="707"/>
        <end position="716"/>
    </location>
</feature>
<dbReference type="NCBIfam" id="NF040941">
    <property type="entry name" value="GGGWT_bact"/>
    <property type="match status" value="1"/>
</dbReference>
<gene>
    <name evidence="10" type="primary">LOC109481507</name>
</gene>
<proteinExistence type="predicted"/>
<feature type="domain" description="EGF-like" evidence="6">
    <location>
        <begin position="678"/>
        <end position="717"/>
    </location>
</feature>
<keyword evidence="3" id="KW-1015">Disulfide bond</keyword>
<dbReference type="SMART" id="SM00186">
    <property type="entry name" value="FBG"/>
    <property type="match status" value="1"/>
</dbReference>
<evidence type="ECO:0000313" key="9">
    <source>
        <dbReference type="Proteomes" id="UP000515135"/>
    </source>
</evidence>
<feature type="disulfide bond" evidence="3">
    <location>
        <begin position="245"/>
        <end position="254"/>
    </location>
</feature>
<dbReference type="RefSeq" id="XP_019639643.1">
    <property type="nucleotide sequence ID" value="XM_019784084.1"/>
</dbReference>
<dbReference type="InterPro" id="IPR003599">
    <property type="entry name" value="Ig_sub"/>
</dbReference>
<dbReference type="InterPro" id="IPR003598">
    <property type="entry name" value="Ig_sub2"/>
</dbReference>
<evidence type="ECO:0000256" key="3">
    <source>
        <dbReference type="PROSITE-ProRule" id="PRU00076"/>
    </source>
</evidence>
<dbReference type="Gene3D" id="2.10.25.10">
    <property type="entry name" value="Laminin"/>
    <property type="match status" value="1"/>
</dbReference>
<evidence type="ECO:0000256" key="4">
    <source>
        <dbReference type="SAM" id="MobiDB-lite"/>
    </source>
</evidence>
<protein>
    <submittedName>
        <fullName evidence="10">Uncharacterized protein LOC109481507</fullName>
    </submittedName>
</protein>
<dbReference type="Gene3D" id="2.60.40.10">
    <property type="entry name" value="Immunoglobulins"/>
    <property type="match status" value="1"/>
</dbReference>
<dbReference type="PANTHER" id="PTHR19143">
    <property type="entry name" value="FIBRINOGEN/TENASCIN/ANGIOPOEITIN"/>
    <property type="match status" value="1"/>
</dbReference>
<name>A0A6P4ZS47_BRABE</name>
<dbReference type="Gene3D" id="3.90.215.10">
    <property type="entry name" value="Gamma Fibrinogen, chain A, domain 1"/>
    <property type="match status" value="1"/>
</dbReference>
<feature type="domain" description="Fibrinogen C-terminal" evidence="8">
    <location>
        <begin position="447"/>
        <end position="678"/>
    </location>
</feature>
<dbReference type="SMART" id="SM00408">
    <property type="entry name" value="IGc2"/>
    <property type="match status" value="1"/>
</dbReference>
<dbReference type="GeneID" id="109481507"/>
<dbReference type="Gene3D" id="2.170.300.10">
    <property type="entry name" value="Tie2 ligand-binding domain superfamily"/>
    <property type="match status" value="1"/>
</dbReference>
<dbReference type="SUPFAM" id="SSF57414">
    <property type="entry name" value="Hairpin loop containing domain-like"/>
    <property type="match status" value="1"/>
</dbReference>
<dbReference type="InterPro" id="IPR007110">
    <property type="entry name" value="Ig-like_dom"/>
</dbReference>
<dbReference type="Proteomes" id="UP000515135">
    <property type="component" value="Unplaced"/>
</dbReference>
<dbReference type="InterPro" id="IPR002181">
    <property type="entry name" value="Fibrinogen_a/b/g_C_dom"/>
</dbReference>